<dbReference type="Gene3D" id="3.40.710.10">
    <property type="entry name" value="DD-peptidase/beta-lactamase superfamily"/>
    <property type="match status" value="1"/>
</dbReference>
<reference evidence="2 3" key="1">
    <citation type="journal article" date="2019" name="Front. Microbiol.">
        <title>Genomic Features for Desiccation Tolerance and Sugar Biosynthesis in the Extremophile Gloeocapsopsis sp. UTEX B3054.</title>
        <authorList>
            <person name="Urrejola C."/>
            <person name="Alcorta J."/>
            <person name="Salas L."/>
            <person name="Vasquez M."/>
            <person name="Polz M.F."/>
            <person name="Vicuna R."/>
            <person name="Diez B."/>
        </authorList>
    </citation>
    <scope>NUCLEOTIDE SEQUENCE [LARGE SCALE GENOMIC DNA]</scope>
    <source>
        <strain evidence="2 3">1H9</strain>
    </source>
</reference>
<protein>
    <recommendedName>
        <fullName evidence="1">Beta-lactamase-related domain-containing protein</fullName>
    </recommendedName>
</protein>
<name>A0A6N8FV82_9CHRO</name>
<accession>A0A6N8FV82</accession>
<gene>
    <name evidence="2" type="ORF">BWI75_11665</name>
</gene>
<sequence>MLQIEWHSTVNQDFQEQLKLIIGHSLYESETPGAAFAVHINGQPSLETSVGYQDIKREVLLPNDAKFYIYSITKSIIATAALSLVNQGQLELDVPVQPYLPNFSVDTSVTLRQLLSHTSGLVDYGETSTYGDAVKATPSFPWSVEAFLDFAKTQGLRFTPGKGWAYSNIGYLVLRCVLEAVTGLSIQQLLQKVIFKPLSLQETFVPNTLYDVRELTPGYSDFFSENQLQDVTRFYHPGWVAHSVIVSTAPELALMMDALFTGKLLNPLVFEQMLCPVHILGKHPLLNLLGYGMGLFLGIDSPYGTVGGHVGEGPGYSVAAFHFPNLAGSRVTLAALANRERHDFGLQLVFKMVRKLMKIQIKS</sequence>
<dbReference type="Pfam" id="PF00144">
    <property type="entry name" value="Beta-lactamase"/>
    <property type="match status" value="1"/>
</dbReference>
<dbReference type="InterPro" id="IPR012338">
    <property type="entry name" value="Beta-lactam/transpept-like"/>
</dbReference>
<keyword evidence="3" id="KW-1185">Reference proteome</keyword>
<dbReference type="SUPFAM" id="SSF56601">
    <property type="entry name" value="beta-lactamase/transpeptidase-like"/>
    <property type="match status" value="1"/>
</dbReference>
<evidence type="ECO:0000313" key="2">
    <source>
        <dbReference type="EMBL" id="MUL36983.1"/>
    </source>
</evidence>
<evidence type="ECO:0000259" key="1">
    <source>
        <dbReference type="Pfam" id="PF00144"/>
    </source>
</evidence>
<evidence type="ECO:0000313" key="3">
    <source>
        <dbReference type="Proteomes" id="UP000441797"/>
    </source>
</evidence>
<dbReference type="OrthoDB" id="9797709at2"/>
<dbReference type="InterPro" id="IPR050491">
    <property type="entry name" value="AmpC-like"/>
</dbReference>
<dbReference type="InterPro" id="IPR001466">
    <property type="entry name" value="Beta-lactam-related"/>
</dbReference>
<organism evidence="2 3">
    <name type="scientific">Gloeocapsopsis dulcis AAB1 = 1H9</name>
    <dbReference type="NCBI Taxonomy" id="1433147"/>
    <lineage>
        <taxon>Bacteria</taxon>
        <taxon>Bacillati</taxon>
        <taxon>Cyanobacteriota</taxon>
        <taxon>Cyanophyceae</taxon>
        <taxon>Oscillatoriophycideae</taxon>
        <taxon>Chroococcales</taxon>
        <taxon>Chroococcaceae</taxon>
        <taxon>Gloeocapsopsis</taxon>
        <taxon>Gloeocapsopsis dulcis</taxon>
    </lineage>
</organism>
<dbReference type="EMBL" id="NAPY01000015">
    <property type="protein sequence ID" value="MUL36983.1"/>
    <property type="molecule type" value="Genomic_DNA"/>
</dbReference>
<dbReference type="PANTHER" id="PTHR46825:SF7">
    <property type="entry name" value="D-ALANYL-D-ALANINE CARBOXYPEPTIDASE"/>
    <property type="match status" value="1"/>
</dbReference>
<feature type="domain" description="Beta-lactamase-related" evidence="1">
    <location>
        <begin position="28"/>
        <end position="341"/>
    </location>
</feature>
<dbReference type="PANTHER" id="PTHR46825">
    <property type="entry name" value="D-ALANYL-D-ALANINE-CARBOXYPEPTIDASE/ENDOPEPTIDASE AMPH"/>
    <property type="match status" value="1"/>
</dbReference>
<dbReference type="Proteomes" id="UP000441797">
    <property type="component" value="Unassembled WGS sequence"/>
</dbReference>
<proteinExistence type="predicted"/>
<comment type="caution">
    <text evidence="2">The sequence shown here is derived from an EMBL/GenBank/DDBJ whole genome shotgun (WGS) entry which is preliminary data.</text>
</comment>
<dbReference type="AlphaFoldDB" id="A0A6N8FV82"/>